<accession>A0A6L9Y8D4</accession>
<protein>
    <recommendedName>
        <fullName evidence="4 16">Cytochrome b</fullName>
    </recommendedName>
</protein>
<dbReference type="CDD" id="cd00284">
    <property type="entry name" value="Cytochrome_b_N"/>
    <property type="match status" value="1"/>
</dbReference>
<feature type="transmembrane region" description="Helical" evidence="17">
    <location>
        <begin position="315"/>
        <end position="332"/>
    </location>
</feature>
<feature type="transmembrane region" description="Helical" evidence="17">
    <location>
        <begin position="41"/>
        <end position="67"/>
    </location>
</feature>
<dbReference type="GO" id="GO:0016491">
    <property type="term" value="F:oxidoreductase activity"/>
    <property type="evidence" value="ECO:0007669"/>
    <property type="project" value="InterPro"/>
</dbReference>
<feature type="binding site" description="axial binding residue" evidence="15">
    <location>
        <position position="211"/>
    </location>
    <ligand>
        <name>heme b</name>
        <dbReference type="ChEBI" id="CHEBI:60344"/>
        <label>b566</label>
    </ligand>
    <ligandPart>
        <name>Fe</name>
        <dbReference type="ChEBI" id="CHEBI:18248"/>
    </ligandPart>
</feature>
<dbReference type="PROSITE" id="PS51002">
    <property type="entry name" value="CYTB_NTER"/>
    <property type="match status" value="1"/>
</dbReference>
<sequence>MAGDKVVETTGLLGWIDQRFPASKLWKEHLSEYYAPKNFNFWYFFGSLALLVLVIQIVTGIFMVMHYKPDADLAFASVEYIMREVPYGWIIRYMHSTGASMFFVVVYLHMLRGMFYGSYRKPRELVWIFGVAIFLCLMAEAFFGYLLPWGQMSFWGAQVIVNLFSAIPFVGESLSVWIRGDFVVSDATLNRFFAFHVIAIPLVLIGLVVAHIIALHEVGSNNPDGIEIKAKKDANGRPLDGIPFHPYYSVHDMVGVAGFLIVFAAIMFFAPTMGGYFLESNNFLPADPFKTPPHIAPVWYFTPFYSMLRATTDEFTWALVAFALIFAVGIFFSKNVKAPWKFIFSAVLVVVAVALRIFDAKFWGVVVMGGTVVILGFLPWLDKSPVKSIRYRPGWHKLIYGLFIINFVILGIIGTKSPSPMLNIISQVGTILYLAFFFFMPIWSRLGTFKAVPERVTYRPH</sequence>
<dbReference type="RefSeq" id="WP_163764882.1">
    <property type="nucleotide sequence ID" value="NZ_JAAGYR010000019.1"/>
</dbReference>
<keyword evidence="7 16" id="KW-0679">Respiratory chain</keyword>
<feature type="transmembrane region" description="Helical" evidence="17">
    <location>
        <begin position="87"/>
        <end position="109"/>
    </location>
</feature>
<evidence type="ECO:0000256" key="14">
    <source>
        <dbReference type="PIRSR" id="PIRSR038885-1"/>
    </source>
</evidence>
<dbReference type="Pfam" id="PF00032">
    <property type="entry name" value="Cytochrom_B_C"/>
    <property type="match status" value="2"/>
</dbReference>
<dbReference type="InterPro" id="IPR036150">
    <property type="entry name" value="Cyt_b/b6_C_sf"/>
</dbReference>
<feature type="domain" description="Cytochrome b/b6 C-terminal region profile" evidence="19">
    <location>
        <begin position="234"/>
        <end position="454"/>
    </location>
</feature>
<dbReference type="FunFam" id="1.20.810.10:FF:000004">
    <property type="entry name" value="Cytochrome b"/>
    <property type="match status" value="1"/>
</dbReference>
<keyword evidence="10 16" id="KW-0249">Electron transport</keyword>
<dbReference type="Pfam" id="PF00033">
    <property type="entry name" value="Cytochrome_B"/>
    <property type="match status" value="1"/>
</dbReference>
<dbReference type="InterPro" id="IPR027387">
    <property type="entry name" value="Cytb/b6-like_sf"/>
</dbReference>
<feature type="binding site" description="axial binding residue" evidence="15">
    <location>
        <position position="109"/>
    </location>
    <ligand>
        <name>heme b</name>
        <dbReference type="ChEBI" id="CHEBI:60344"/>
        <label>b566</label>
    </ligand>
    <ligandPart>
        <name>Fe</name>
        <dbReference type="ChEBI" id="CHEBI:18248"/>
    </ligandPart>
</feature>
<dbReference type="Gene3D" id="1.20.810.10">
    <property type="entry name" value="Cytochrome Bc1 Complex, Chain C"/>
    <property type="match status" value="1"/>
</dbReference>
<gene>
    <name evidence="20" type="ORF">F9B74_09095</name>
</gene>
<comment type="cofactor">
    <cofactor evidence="15">
        <name>heme</name>
        <dbReference type="ChEBI" id="CHEBI:30413"/>
    </cofactor>
    <text evidence="15">Binds 2 heme groups non-covalently.</text>
</comment>
<feature type="transmembrane region" description="Helical" evidence="17">
    <location>
        <begin position="253"/>
        <end position="278"/>
    </location>
</feature>
<dbReference type="InterPro" id="IPR016174">
    <property type="entry name" value="Di-haem_cyt_TM"/>
</dbReference>
<feature type="binding site" evidence="14">
    <location>
        <position position="216"/>
    </location>
    <ligand>
        <name>a ubiquinone</name>
        <dbReference type="ChEBI" id="CHEBI:16389"/>
    </ligand>
</feature>
<comment type="subcellular location">
    <subcellularLocation>
        <location evidence="2">Membrane</location>
        <topology evidence="2">Multi-pass membrane protein</topology>
    </subcellularLocation>
</comment>
<evidence type="ECO:0000256" key="16">
    <source>
        <dbReference type="RuleBase" id="RU003385"/>
    </source>
</evidence>
<evidence type="ECO:0000256" key="4">
    <source>
        <dbReference type="ARBA" id="ARBA00013531"/>
    </source>
</evidence>
<feature type="binding site" description="axial binding residue" evidence="15">
    <location>
        <position position="95"/>
    </location>
    <ligand>
        <name>heme b</name>
        <dbReference type="ChEBI" id="CHEBI:60344"/>
        <label>b562</label>
    </ligand>
    <ligandPart>
        <name>Fe</name>
        <dbReference type="ChEBI" id="CHEBI:18248"/>
    </ligandPart>
</feature>
<feature type="transmembrane region" description="Helical" evidence="17">
    <location>
        <begin position="192"/>
        <end position="214"/>
    </location>
</feature>
<evidence type="ECO:0000256" key="17">
    <source>
        <dbReference type="SAM" id="Phobius"/>
    </source>
</evidence>
<dbReference type="GO" id="GO:0045275">
    <property type="term" value="C:respiratory chain complex III"/>
    <property type="evidence" value="ECO:0007669"/>
    <property type="project" value="InterPro"/>
</dbReference>
<evidence type="ECO:0000256" key="6">
    <source>
        <dbReference type="ARBA" id="ARBA00022617"/>
    </source>
</evidence>
<evidence type="ECO:0000256" key="12">
    <source>
        <dbReference type="ARBA" id="ARBA00023004"/>
    </source>
</evidence>
<comment type="similarity">
    <text evidence="16">Belongs to the cytochrome b family.</text>
</comment>
<comment type="caution">
    <text evidence="20">The sequence shown here is derived from an EMBL/GenBank/DDBJ whole genome shotgun (WGS) entry which is preliminary data.</text>
</comment>
<dbReference type="GO" id="GO:0046872">
    <property type="term" value="F:metal ion binding"/>
    <property type="evidence" value="ECO:0007669"/>
    <property type="project" value="UniProtKB-KW"/>
</dbReference>
<dbReference type="InterPro" id="IPR048259">
    <property type="entry name" value="Cytochrome_b_N_euk/bac"/>
</dbReference>
<reference evidence="20 21" key="1">
    <citation type="submission" date="2020-02" db="EMBL/GenBank/DDBJ databases">
        <title>Pelistega sp. NLN82 were isolated from wild rodents of the Hainan Island.</title>
        <authorList>
            <person name="Niu N."/>
            <person name="Zhou J."/>
        </authorList>
    </citation>
    <scope>NUCLEOTIDE SEQUENCE [LARGE SCALE GENOMIC DNA]</scope>
    <source>
        <strain evidence="20 21">NLN82</strain>
    </source>
</reference>
<evidence type="ECO:0000256" key="5">
    <source>
        <dbReference type="ARBA" id="ARBA00022448"/>
    </source>
</evidence>
<dbReference type="AlphaFoldDB" id="A0A6L9Y8D4"/>
<evidence type="ECO:0000256" key="10">
    <source>
        <dbReference type="ARBA" id="ARBA00022982"/>
    </source>
</evidence>
<evidence type="ECO:0000256" key="7">
    <source>
        <dbReference type="ARBA" id="ARBA00022660"/>
    </source>
</evidence>
<evidence type="ECO:0000313" key="21">
    <source>
        <dbReference type="Proteomes" id="UP000477651"/>
    </source>
</evidence>
<keyword evidence="9 15" id="KW-0479">Metal-binding</keyword>
<evidence type="ECO:0000256" key="15">
    <source>
        <dbReference type="PIRSR" id="PIRSR038885-2"/>
    </source>
</evidence>
<evidence type="ECO:0000313" key="20">
    <source>
        <dbReference type="EMBL" id="NEN76465.1"/>
    </source>
</evidence>
<dbReference type="GO" id="GO:0008121">
    <property type="term" value="F:quinol-cytochrome-c reductase activity"/>
    <property type="evidence" value="ECO:0007669"/>
    <property type="project" value="InterPro"/>
</dbReference>
<evidence type="ECO:0000259" key="18">
    <source>
        <dbReference type="PROSITE" id="PS51002"/>
    </source>
</evidence>
<keyword evidence="12 15" id="KW-0408">Iron</keyword>
<evidence type="ECO:0000256" key="13">
    <source>
        <dbReference type="ARBA" id="ARBA00023136"/>
    </source>
</evidence>
<keyword evidence="13 17" id="KW-0472">Membrane</keyword>
<dbReference type="InterPro" id="IPR005798">
    <property type="entry name" value="Cyt_b/b6_C"/>
</dbReference>
<proteinExistence type="inferred from homology"/>
<evidence type="ECO:0000256" key="1">
    <source>
        <dbReference type="ARBA" id="ARBA00002444"/>
    </source>
</evidence>
<evidence type="ECO:0000256" key="9">
    <source>
        <dbReference type="ARBA" id="ARBA00022723"/>
    </source>
</evidence>
<keyword evidence="8 16" id="KW-0812">Transmembrane</keyword>
<dbReference type="SUPFAM" id="SSF81342">
    <property type="entry name" value="Transmembrane di-heme cytochromes"/>
    <property type="match status" value="1"/>
</dbReference>
<feature type="transmembrane region" description="Helical" evidence="17">
    <location>
        <begin position="398"/>
        <end position="415"/>
    </location>
</feature>
<name>A0A6L9Y8D4_9BURK</name>
<feature type="transmembrane region" description="Helical" evidence="17">
    <location>
        <begin position="338"/>
        <end position="355"/>
    </location>
</feature>
<dbReference type="EMBL" id="JAAGYR010000019">
    <property type="protein sequence ID" value="NEN76465.1"/>
    <property type="molecule type" value="Genomic_DNA"/>
</dbReference>
<evidence type="ECO:0000256" key="8">
    <source>
        <dbReference type="ARBA" id="ARBA00022692"/>
    </source>
</evidence>
<dbReference type="InterPro" id="IPR005797">
    <property type="entry name" value="Cyt_b/b6_N"/>
</dbReference>
<dbReference type="InterPro" id="IPR030689">
    <property type="entry name" value="Cytochrome_b"/>
</dbReference>
<dbReference type="SUPFAM" id="SSF81648">
    <property type="entry name" value="a domain/subunit of cytochrome bc1 complex (Ubiquinol-cytochrome c reductase)"/>
    <property type="match status" value="2"/>
</dbReference>
<dbReference type="PIRSF" id="PIRSF038885">
    <property type="entry name" value="COB"/>
    <property type="match status" value="1"/>
</dbReference>
<feature type="binding site" description="axial binding residue" evidence="15">
    <location>
        <position position="196"/>
    </location>
    <ligand>
        <name>heme b</name>
        <dbReference type="ChEBI" id="CHEBI:60344"/>
        <label>b562</label>
    </ligand>
    <ligandPart>
        <name>Fe</name>
        <dbReference type="ChEBI" id="CHEBI:18248"/>
    </ligandPart>
</feature>
<keyword evidence="21" id="KW-1185">Reference proteome</keyword>
<keyword evidence="11 17" id="KW-1133">Transmembrane helix</keyword>
<keyword evidence="5 16" id="KW-0813">Transport</keyword>
<feature type="domain" description="Cytochrome b/b6 N-terminal region profile" evidence="18">
    <location>
        <begin position="12"/>
        <end position="224"/>
    </location>
</feature>
<evidence type="ECO:0000256" key="3">
    <source>
        <dbReference type="ARBA" id="ARBA00011649"/>
    </source>
</evidence>
<evidence type="ECO:0000259" key="19">
    <source>
        <dbReference type="PROSITE" id="PS51003"/>
    </source>
</evidence>
<comment type="function">
    <text evidence="1 16">Component of the ubiquinol-cytochrome c reductase complex (complex III or cytochrome b-c1 complex), which is a respiratory chain that generates an electrochemical potential coupled to ATP synthesis.</text>
</comment>
<dbReference type="PANTHER" id="PTHR19271">
    <property type="entry name" value="CYTOCHROME B"/>
    <property type="match status" value="1"/>
</dbReference>
<dbReference type="PROSITE" id="PS51003">
    <property type="entry name" value="CYTB_CTER"/>
    <property type="match status" value="1"/>
</dbReference>
<dbReference type="GO" id="GO:0022904">
    <property type="term" value="P:respiratory electron transport chain"/>
    <property type="evidence" value="ECO:0007669"/>
    <property type="project" value="InterPro"/>
</dbReference>
<evidence type="ECO:0000256" key="2">
    <source>
        <dbReference type="ARBA" id="ARBA00004141"/>
    </source>
</evidence>
<feature type="transmembrane region" description="Helical" evidence="17">
    <location>
        <begin position="125"/>
        <end position="146"/>
    </location>
</feature>
<feature type="transmembrane region" description="Helical" evidence="17">
    <location>
        <begin position="152"/>
        <end position="171"/>
    </location>
</feature>
<dbReference type="Proteomes" id="UP000477651">
    <property type="component" value="Unassembled WGS sequence"/>
</dbReference>
<comment type="subunit">
    <text evidence="3 16">The main subunits of complex b-c1 are: cytochrome b, cytochrome c1 and the Rieske protein.</text>
</comment>
<feature type="transmembrane region" description="Helical" evidence="17">
    <location>
        <begin position="362"/>
        <end position="378"/>
    </location>
</feature>
<feature type="transmembrane region" description="Helical" evidence="17">
    <location>
        <begin position="422"/>
        <end position="443"/>
    </location>
</feature>
<dbReference type="PANTHER" id="PTHR19271:SF16">
    <property type="entry name" value="CYTOCHROME B"/>
    <property type="match status" value="1"/>
</dbReference>
<comment type="cofactor">
    <cofactor evidence="16">
        <name>heme b</name>
        <dbReference type="ChEBI" id="CHEBI:60344"/>
    </cofactor>
    <text evidence="16">Binds 2 heme groups non-covalently.</text>
</comment>
<evidence type="ECO:0000256" key="11">
    <source>
        <dbReference type="ARBA" id="ARBA00022989"/>
    </source>
</evidence>
<organism evidence="20 21">
    <name type="scientific">Pelistega ratti</name>
    <dbReference type="NCBI Taxonomy" id="2652177"/>
    <lineage>
        <taxon>Bacteria</taxon>
        <taxon>Pseudomonadati</taxon>
        <taxon>Pseudomonadota</taxon>
        <taxon>Betaproteobacteria</taxon>
        <taxon>Burkholderiales</taxon>
        <taxon>Alcaligenaceae</taxon>
        <taxon>Pelistega</taxon>
    </lineage>
</organism>
<keyword evidence="6 15" id="KW-0349">Heme</keyword>